<evidence type="ECO:0000313" key="3">
    <source>
        <dbReference type="Proteomes" id="UP001605989"/>
    </source>
</evidence>
<name>A0ABW7DRN7_9FIRM</name>
<comment type="caution">
    <text evidence="2">The sequence shown here is derived from an EMBL/GenBank/DDBJ whole genome shotgun (WGS) entry which is preliminary data.</text>
</comment>
<sequence>MATRNIVPRADGEGQLGTESKKWQSVNTKKVTAESVNSTDAIIEKVRAITITSTDLTIINGITTLQRNKAYEVGDIAYSKNLPSWAYLECITAGTTGDKEPDFSSVSSTGGQ</sequence>
<evidence type="ECO:0000313" key="2">
    <source>
        <dbReference type="EMBL" id="MFG6274036.1"/>
    </source>
</evidence>
<dbReference type="EMBL" id="JBIEKR010000013">
    <property type="protein sequence ID" value="MFG6274036.1"/>
    <property type="molecule type" value="Genomic_DNA"/>
</dbReference>
<keyword evidence="3" id="KW-1185">Reference proteome</keyword>
<dbReference type="RefSeq" id="WP_113855181.1">
    <property type="nucleotide sequence ID" value="NZ_CP011940.1"/>
</dbReference>
<evidence type="ECO:0000256" key="1">
    <source>
        <dbReference type="SAM" id="MobiDB-lite"/>
    </source>
</evidence>
<protein>
    <recommendedName>
        <fullName evidence="4">Phage tail protein</fullName>
    </recommendedName>
</protein>
<organism evidence="2 3">
    <name type="scientific">Megasphaera hexanoica</name>
    <dbReference type="NCBI Taxonomy" id="1675036"/>
    <lineage>
        <taxon>Bacteria</taxon>
        <taxon>Bacillati</taxon>
        <taxon>Bacillota</taxon>
        <taxon>Negativicutes</taxon>
        <taxon>Veillonellales</taxon>
        <taxon>Veillonellaceae</taxon>
        <taxon>Megasphaera</taxon>
    </lineage>
</organism>
<dbReference type="Proteomes" id="UP001605989">
    <property type="component" value="Unassembled WGS sequence"/>
</dbReference>
<evidence type="ECO:0008006" key="4">
    <source>
        <dbReference type="Google" id="ProtNLM"/>
    </source>
</evidence>
<gene>
    <name evidence="2" type="ORF">ACGTZG_12665</name>
</gene>
<accession>A0ABW7DRN7</accession>
<proteinExistence type="predicted"/>
<reference evidence="2 3" key="1">
    <citation type="submission" date="2024-10" db="EMBL/GenBank/DDBJ databases">
        <authorList>
            <person name="Sang B.-I."/>
            <person name="Prabhaharan D."/>
        </authorList>
    </citation>
    <scope>NUCLEOTIDE SEQUENCE [LARGE SCALE GENOMIC DNA]</scope>
    <source>
        <strain evidence="2 3">MH</strain>
    </source>
</reference>
<feature type="region of interest" description="Disordered" evidence="1">
    <location>
        <begin position="1"/>
        <end position="22"/>
    </location>
</feature>